<reference evidence="2 3" key="1">
    <citation type="journal article" date="2007" name="Nat. Biotechnol.">
        <title>Complete genome sequence of the myxobacterium Sorangium cellulosum.</title>
        <authorList>
            <person name="Schneiker S."/>
            <person name="Perlova O."/>
            <person name="Kaiser O."/>
            <person name="Gerth K."/>
            <person name="Alici A."/>
            <person name="Altmeyer M.O."/>
            <person name="Bartels D."/>
            <person name="Bekel T."/>
            <person name="Beyer S."/>
            <person name="Bode E."/>
            <person name="Bode H.B."/>
            <person name="Bolten C.J."/>
            <person name="Choudhuri J.V."/>
            <person name="Doss S."/>
            <person name="Elnakady Y.A."/>
            <person name="Frank B."/>
            <person name="Gaigalat L."/>
            <person name="Goesmann A."/>
            <person name="Groeger C."/>
            <person name="Gross F."/>
            <person name="Jelsbak L."/>
            <person name="Jelsbak L."/>
            <person name="Kalinowski J."/>
            <person name="Kegler C."/>
            <person name="Knauber T."/>
            <person name="Konietzny S."/>
            <person name="Kopp M."/>
            <person name="Krause L."/>
            <person name="Krug D."/>
            <person name="Linke B."/>
            <person name="Mahmud T."/>
            <person name="Martinez-Arias R."/>
            <person name="McHardy A.C."/>
            <person name="Merai M."/>
            <person name="Meyer F."/>
            <person name="Mormann S."/>
            <person name="Munoz-Dorado J."/>
            <person name="Perez J."/>
            <person name="Pradella S."/>
            <person name="Rachid S."/>
            <person name="Raddatz G."/>
            <person name="Rosenau F."/>
            <person name="Rueckert C."/>
            <person name="Sasse F."/>
            <person name="Scharfe M."/>
            <person name="Schuster S.C."/>
            <person name="Suen G."/>
            <person name="Treuner-Lange A."/>
            <person name="Velicer G.J."/>
            <person name="Vorholter F.-J."/>
            <person name="Weissman K.J."/>
            <person name="Welch R.D."/>
            <person name="Wenzel S.C."/>
            <person name="Whitworth D.E."/>
            <person name="Wilhelm S."/>
            <person name="Wittmann C."/>
            <person name="Bloecker H."/>
            <person name="Puehler A."/>
            <person name="Mueller R."/>
        </authorList>
    </citation>
    <scope>NUCLEOTIDE SEQUENCE [LARGE SCALE GENOMIC DNA]</scope>
    <source>
        <strain evidence="3">So ce56</strain>
    </source>
</reference>
<dbReference type="InterPro" id="IPR000595">
    <property type="entry name" value="cNMP-bd_dom"/>
</dbReference>
<dbReference type="Proteomes" id="UP000002139">
    <property type="component" value="Chromosome"/>
</dbReference>
<dbReference type="KEGG" id="scl:sce4622"/>
<name>A9F9P6_SORC5</name>
<accession>A9F9P6</accession>
<sequence>MLGSPAMVQLSRAEQVAALARMIAALDARPAPHFDAFAALFHGKSLRKGEAFVRAGEASDSVALVNSGIARMFYTRSDGKEFNKGFISATDFMSVLEALITREPARLTIQALTPMQLFVAPYSRLSELCERDIYWERVSRRIVERVYLKKVRREASLLMDPAAERYRAFLAEHGAVARRVPDYHIAAYLGITPEALSRLKRAVTRTAAS</sequence>
<evidence type="ECO:0000313" key="3">
    <source>
        <dbReference type="Proteomes" id="UP000002139"/>
    </source>
</evidence>
<evidence type="ECO:0000313" key="2">
    <source>
        <dbReference type="EMBL" id="CAN94785.1"/>
    </source>
</evidence>
<gene>
    <name evidence="2" type="ordered locus">sce4622</name>
</gene>
<dbReference type="InterPro" id="IPR018490">
    <property type="entry name" value="cNMP-bd_dom_sf"/>
</dbReference>
<organism evidence="2 3">
    <name type="scientific">Sorangium cellulosum (strain So ce56)</name>
    <name type="common">Polyangium cellulosum (strain So ce56)</name>
    <dbReference type="NCBI Taxonomy" id="448385"/>
    <lineage>
        <taxon>Bacteria</taxon>
        <taxon>Pseudomonadati</taxon>
        <taxon>Myxococcota</taxon>
        <taxon>Polyangia</taxon>
        <taxon>Polyangiales</taxon>
        <taxon>Polyangiaceae</taxon>
        <taxon>Sorangium</taxon>
    </lineage>
</organism>
<dbReference type="EMBL" id="AM746676">
    <property type="protein sequence ID" value="CAN94785.1"/>
    <property type="molecule type" value="Genomic_DNA"/>
</dbReference>
<dbReference type="eggNOG" id="COG0664">
    <property type="taxonomic scope" value="Bacteria"/>
</dbReference>
<dbReference type="CDD" id="cd00038">
    <property type="entry name" value="CAP_ED"/>
    <property type="match status" value="1"/>
</dbReference>
<dbReference type="SUPFAM" id="SSF51206">
    <property type="entry name" value="cAMP-binding domain-like"/>
    <property type="match status" value="1"/>
</dbReference>
<protein>
    <submittedName>
        <fullName evidence="2">cAMP-binding protein</fullName>
    </submittedName>
</protein>
<proteinExistence type="predicted"/>
<dbReference type="InterPro" id="IPR014710">
    <property type="entry name" value="RmlC-like_jellyroll"/>
</dbReference>
<dbReference type="AlphaFoldDB" id="A9F9P6"/>
<dbReference type="HOGENOM" id="CLU_075053_9_2_7"/>
<dbReference type="Pfam" id="PF00027">
    <property type="entry name" value="cNMP_binding"/>
    <property type="match status" value="1"/>
</dbReference>
<dbReference type="Gene3D" id="2.60.120.10">
    <property type="entry name" value="Jelly Rolls"/>
    <property type="match status" value="1"/>
</dbReference>
<evidence type="ECO:0000259" key="1">
    <source>
        <dbReference type="PROSITE" id="PS50042"/>
    </source>
</evidence>
<dbReference type="PROSITE" id="PS50042">
    <property type="entry name" value="CNMP_BINDING_3"/>
    <property type="match status" value="1"/>
</dbReference>
<feature type="domain" description="Cyclic nucleotide-binding" evidence="1">
    <location>
        <begin position="44"/>
        <end position="128"/>
    </location>
</feature>
<dbReference type="STRING" id="448385.sce4622"/>
<keyword evidence="3" id="KW-1185">Reference proteome</keyword>